<evidence type="ECO:0000256" key="6">
    <source>
        <dbReference type="ARBA" id="ARBA00022970"/>
    </source>
</evidence>
<gene>
    <name evidence="8" type="ORF">D3H34_07395</name>
</gene>
<keyword evidence="6" id="KW-0029">Amino-acid transport</keyword>
<evidence type="ECO:0000256" key="3">
    <source>
        <dbReference type="ARBA" id="ARBA00022475"/>
    </source>
</evidence>
<dbReference type="InterPro" id="IPR027417">
    <property type="entry name" value="P-loop_NTPase"/>
</dbReference>
<dbReference type="AlphaFoldDB" id="A0A9X8D7D5"/>
<name>A0A9X8D7D5_9BURK</name>
<keyword evidence="3" id="KW-1003">Cell membrane</keyword>
<dbReference type="GO" id="GO:0016887">
    <property type="term" value="F:ATP hydrolysis activity"/>
    <property type="evidence" value="ECO:0007669"/>
    <property type="project" value="InterPro"/>
</dbReference>
<keyword evidence="3" id="KW-0472">Membrane</keyword>
<dbReference type="SUPFAM" id="SSF52540">
    <property type="entry name" value="P-loop containing nucleoside triphosphate hydrolases"/>
    <property type="match status" value="1"/>
</dbReference>
<dbReference type="Proteomes" id="UP000265619">
    <property type="component" value="Unassembled WGS sequence"/>
</dbReference>
<evidence type="ECO:0000256" key="5">
    <source>
        <dbReference type="ARBA" id="ARBA00022840"/>
    </source>
</evidence>
<dbReference type="InterPro" id="IPR003593">
    <property type="entry name" value="AAA+_ATPase"/>
</dbReference>
<organism evidence="8 9">
    <name type="scientific">Acidovorax cavernicola</name>
    <dbReference type="NCBI Taxonomy" id="1675792"/>
    <lineage>
        <taxon>Bacteria</taxon>
        <taxon>Pseudomonadati</taxon>
        <taxon>Pseudomonadota</taxon>
        <taxon>Betaproteobacteria</taxon>
        <taxon>Burkholderiales</taxon>
        <taxon>Comamonadaceae</taxon>
        <taxon>Acidovorax</taxon>
    </lineage>
</organism>
<comment type="caution">
    <text evidence="8">The sequence shown here is derived from an EMBL/GenBank/DDBJ whole genome shotgun (WGS) entry which is preliminary data.</text>
</comment>
<dbReference type="SMART" id="SM00382">
    <property type="entry name" value="AAA"/>
    <property type="match status" value="1"/>
</dbReference>
<proteinExistence type="inferred from homology"/>
<keyword evidence="4" id="KW-0547">Nucleotide-binding</keyword>
<dbReference type="Pfam" id="PF00005">
    <property type="entry name" value="ABC_tran"/>
    <property type="match status" value="1"/>
</dbReference>
<dbReference type="PANTHER" id="PTHR43820">
    <property type="entry name" value="HIGH-AFFINITY BRANCHED-CHAIN AMINO ACID TRANSPORT ATP-BINDING PROTEIN LIVF"/>
    <property type="match status" value="1"/>
</dbReference>
<dbReference type="Gene3D" id="3.40.50.300">
    <property type="entry name" value="P-loop containing nucleotide triphosphate hydrolases"/>
    <property type="match status" value="1"/>
</dbReference>
<dbReference type="GO" id="GO:0015807">
    <property type="term" value="P:L-amino acid transport"/>
    <property type="evidence" value="ECO:0007669"/>
    <property type="project" value="TreeGrafter"/>
</dbReference>
<sequence>MTPLLQVKNLSASYGAITVLHGIDLDVKRGSVTALLGANGAGKTSALRAICGLLTRKGSIELDGRPLTGMGTEDIARLGISHVPDGRGTFTHLSVEDNLRLGGIFQKDKKQLASDIERMYEYFPILKARRLQQAGLLSGGEQQMLAVGRALMSHPRLLLLDEPSFGLAPKVVAEIFAIFRQLNEEEGLSILLVEQNAALALEIAQEAYLIETGRIVFSGSAASVQNNEDIRRAYLGG</sequence>
<dbReference type="PROSITE" id="PS50893">
    <property type="entry name" value="ABC_TRANSPORTER_2"/>
    <property type="match status" value="1"/>
</dbReference>
<accession>A0A9X8D7D5</accession>
<evidence type="ECO:0000256" key="4">
    <source>
        <dbReference type="ARBA" id="ARBA00022741"/>
    </source>
</evidence>
<dbReference type="InterPro" id="IPR003439">
    <property type="entry name" value="ABC_transporter-like_ATP-bd"/>
</dbReference>
<evidence type="ECO:0000256" key="1">
    <source>
        <dbReference type="ARBA" id="ARBA00005417"/>
    </source>
</evidence>
<evidence type="ECO:0000256" key="2">
    <source>
        <dbReference type="ARBA" id="ARBA00022448"/>
    </source>
</evidence>
<dbReference type="RefSeq" id="WP_119552792.1">
    <property type="nucleotide sequence ID" value="NZ_QXMN01000005.1"/>
</dbReference>
<comment type="similarity">
    <text evidence="1">Belongs to the ABC transporter superfamily.</text>
</comment>
<dbReference type="PROSITE" id="PS00211">
    <property type="entry name" value="ABC_TRANSPORTER_1"/>
    <property type="match status" value="1"/>
</dbReference>
<dbReference type="CDD" id="cd03224">
    <property type="entry name" value="ABC_TM1139_LivF_branched"/>
    <property type="match status" value="1"/>
</dbReference>
<dbReference type="InterPro" id="IPR017871">
    <property type="entry name" value="ABC_transporter-like_CS"/>
</dbReference>
<keyword evidence="2" id="KW-0813">Transport</keyword>
<feature type="domain" description="ABC transporter" evidence="7">
    <location>
        <begin position="5"/>
        <end position="237"/>
    </location>
</feature>
<dbReference type="InterPro" id="IPR052156">
    <property type="entry name" value="BCAA_Transport_ATP-bd_LivF"/>
</dbReference>
<keyword evidence="5 8" id="KW-0067">ATP-binding</keyword>
<keyword evidence="9" id="KW-1185">Reference proteome</keyword>
<dbReference type="OrthoDB" id="9776369at2"/>
<protein>
    <submittedName>
        <fullName evidence="8">ABC transporter ATP-binding protein</fullName>
    </submittedName>
</protein>
<evidence type="ECO:0000313" key="9">
    <source>
        <dbReference type="Proteomes" id="UP000265619"/>
    </source>
</evidence>
<dbReference type="PANTHER" id="PTHR43820:SF4">
    <property type="entry name" value="HIGH-AFFINITY BRANCHED-CHAIN AMINO ACID TRANSPORT ATP-BINDING PROTEIN LIVF"/>
    <property type="match status" value="1"/>
</dbReference>
<evidence type="ECO:0000259" key="7">
    <source>
        <dbReference type="PROSITE" id="PS50893"/>
    </source>
</evidence>
<dbReference type="GO" id="GO:0005524">
    <property type="term" value="F:ATP binding"/>
    <property type="evidence" value="ECO:0007669"/>
    <property type="project" value="UniProtKB-KW"/>
</dbReference>
<dbReference type="EMBL" id="QXMN01000005">
    <property type="protein sequence ID" value="RIX83249.1"/>
    <property type="molecule type" value="Genomic_DNA"/>
</dbReference>
<reference evidence="8 9" key="1">
    <citation type="submission" date="2018-09" db="EMBL/GenBank/DDBJ databases">
        <title>Acidovorax cavernicola nov. sp. isolated from Gruta de las Maravillas (Aracena, Spain).</title>
        <authorList>
            <person name="Jurado V."/>
            <person name="Gutierrez-Patricio S."/>
            <person name="Gonzalez-Pimentel J.L."/>
            <person name="Miller A.Z."/>
            <person name="Laiz L."/>
            <person name="Saiz-Jimenez C."/>
        </authorList>
    </citation>
    <scope>NUCLEOTIDE SEQUENCE [LARGE SCALE GENOMIC DNA]</scope>
    <source>
        <strain evidence="8 9">1011MAR4D40.2</strain>
    </source>
</reference>
<dbReference type="GO" id="GO:0015658">
    <property type="term" value="F:branched-chain amino acid transmembrane transporter activity"/>
    <property type="evidence" value="ECO:0007669"/>
    <property type="project" value="TreeGrafter"/>
</dbReference>
<evidence type="ECO:0000313" key="8">
    <source>
        <dbReference type="EMBL" id="RIX83249.1"/>
    </source>
</evidence>